<dbReference type="GO" id="GO:0005929">
    <property type="term" value="C:cilium"/>
    <property type="evidence" value="ECO:0007669"/>
    <property type="project" value="UniProtKB-SubCell"/>
</dbReference>
<evidence type="ECO:0000256" key="1">
    <source>
        <dbReference type="ARBA" id="ARBA00004138"/>
    </source>
</evidence>
<evidence type="ECO:0000256" key="2">
    <source>
        <dbReference type="ARBA" id="ARBA00023054"/>
    </source>
</evidence>
<comment type="similarity">
    <text evidence="5">Belongs to the CFAP53 family.</text>
</comment>
<keyword evidence="4" id="KW-0966">Cell projection</keyword>
<dbReference type="Pfam" id="PF13868">
    <property type="entry name" value="TPH"/>
    <property type="match status" value="1"/>
</dbReference>
<evidence type="ECO:0000259" key="9">
    <source>
        <dbReference type="Pfam" id="PF13868"/>
    </source>
</evidence>
<evidence type="ECO:0000256" key="3">
    <source>
        <dbReference type="ARBA" id="ARBA00023069"/>
    </source>
</evidence>
<protein>
    <recommendedName>
        <fullName evidence="6">Cilia- and flagella-associated protein 53</fullName>
    </recommendedName>
</protein>
<sequence length="483" mass="58784">MASVYARRQREEQQRACEKARADESRMRLGVNFEIRSEKVCGRRDLMRRLDLMQAKHDDALVARRQRLAALLLREKDEHEAMLNNLAETDEQRRERLIRKARELRAQQQQHLRVDAQKRHDRLFLDKIDSLRLAESRLKIMQIADSRFQQLELAEKRKQEKKREEEFFAQQREEENRLANERAKFDLEEEYKRKQAVSRALDAQVEGNKMRARQKQLEVQQENDAFNRAVEEEKAAEAQRRMEQRVARAALAKEMSEFNEQLRIARRQEYEKLRMEDREMLDRMLEQLAEEQREEQRRKRELQENARNRMKEAREQLNRRKEDLESLDRLWDEENNKQWEKREARWRADEEKRKNLLRNVLIARRQQVLDKRQREKEDAEREQAESEELRAKIAGMCDIDAIERERRSVLAKENQKYLESQMQRRMAEKEAERKASKLALTAEQELEKKHTERIRVEMENLERAKPERYKNVPLLPRQRFPPI</sequence>
<organism evidence="10">
    <name type="scientific">Trypanosoma congolense (strain IL3000)</name>
    <dbReference type="NCBI Taxonomy" id="1068625"/>
    <lineage>
        <taxon>Eukaryota</taxon>
        <taxon>Discoba</taxon>
        <taxon>Euglenozoa</taxon>
        <taxon>Kinetoplastea</taxon>
        <taxon>Metakinetoplastina</taxon>
        <taxon>Trypanosomatida</taxon>
        <taxon>Trypanosomatidae</taxon>
        <taxon>Trypanosoma</taxon>
        <taxon>Nannomonas</taxon>
    </lineage>
</organism>
<evidence type="ECO:0000313" key="10">
    <source>
        <dbReference type="EMBL" id="CCC90419.1"/>
    </source>
</evidence>
<dbReference type="AlphaFoldDB" id="G0UML1"/>
<comment type="subcellular location">
    <subcellularLocation>
        <location evidence="1">Cell projection</location>
        <location evidence="1">Cilium</location>
    </subcellularLocation>
</comment>
<dbReference type="InterPro" id="IPR043596">
    <property type="entry name" value="CFAP53/TCHP"/>
</dbReference>
<reference evidence="10" key="1">
    <citation type="journal article" date="2012" name="Proc. Natl. Acad. Sci. U.S.A.">
        <title>Antigenic diversity is generated by distinct evolutionary mechanisms in African trypanosome species.</title>
        <authorList>
            <person name="Jackson A.P."/>
            <person name="Berry A."/>
            <person name="Aslett M."/>
            <person name="Allison H.C."/>
            <person name="Burton P."/>
            <person name="Vavrova-Anderson J."/>
            <person name="Brown R."/>
            <person name="Browne H."/>
            <person name="Corton N."/>
            <person name="Hauser H."/>
            <person name="Gamble J."/>
            <person name="Gilderthorp R."/>
            <person name="Marcello L."/>
            <person name="McQuillan J."/>
            <person name="Otto T.D."/>
            <person name="Quail M.A."/>
            <person name="Sanders M.J."/>
            <person name="van Tonder A."/>
            <person name="Ginger M.L."/>
            <person name="Field M.C."/>
            <person name="Barry J.D."/>
            <person name="Hertz-Fowler C."/>
            <person name="Berriman M."/>
        </authorList>
    </citation>
    <scope>NUCLEOTIDE SEQUENCE</scope>
    <source>
        <strain evidence="10">IL3000</strain>
    </source>
</reference>
<dbReference type="InterPro" id="IPR043597">
    <property type="entry name" value="TPH_dom"/>
</dbReference>
<feature type="region of interest" description="Disordered" evidence="8">
    <location>
        <begin position="296"/>
        <end position="319"/>
    </location>
</feature>
<evidence type="ECO:0000256" key="6">
    <source>
        <dbReference type="ARBA" id="ARBA00033773"/>
    </source>
</evidence>
<feature type="coiled-coil region" evidence="7">
    <location>
        <begin position="362"/>
        <end position="392"/>
    </location>
</feature>
<proteinExistence type="inferred from homology"/>
<evidence type="ECO:0000256" key="7">
    <source>
        <dbReference type="SAM" id="Coils"/>
    </source>
</evidence>
<keyword evidence="2 7" id="KW-0175">Coiled coil</keyword>
<feature type="coiled-coil region" evidence="7">
    <location>
        <begin position="69"/>
        <end position="107"/>
    </location>
</feature>
<evidence type="ECO:0000256" key="8">
    <source>
        <dbReference type="SAM" id="MobiDB-lite"/>
    </source>
</evidence>
<dbReference type="PANTHER" id="PTHR31183">
    <property type="entry name" value="TRICHOPLEIN KERATIN FILAMENT-BINDING PROTEIN FAMILY MEMBER"/>
    <property type="match status" value="1"/>
</dbReference>
<accession>G0UML1</accession>
<dbReference type="EMBL" id="HE575318">
    <property type="protein sequence ID" value="CCC90419.1"/>
    <property type="molecule type" value="Genomic_DNA"/>
</dbReference>
<gene>
    <name evidence="10" type="ORF">TCIL3000_5_1170</name>
</gene>
<evidence type="ECO:0000256" key="4">
    <source>
        <dbReference type="ARBA" id="ARBA00023273"/>
    </source>
</evidence>
<feature type="domain" description="Trichohyalin-plectin-homology" evidence="9">
    <location>
        <begin position="127"/>
        <end position="461"/>
    </location>
</feature>
<keyword evidence="3" id="KW-0969">Cilium</keyword>
<dbReference type="VEuPathDB" id="TriTrypDB:TcIL3000_5_1170"/>
<evidence type="ECO:0000256" key="5">
    <source>
        <dbReference type="ARBA" id="ARBA00033747"/>
    </source>
</evidence>
<dbReference type="PANTHER" id="PTHR31183:SF1">
    <property type="entry name" value="CILIA- AND FLAGELLA-ASSOCIATED PROTEIN 53"/>
    <property type="match status" value="1"/>
</dbReference>
<name>G0UML1_TRYCI</name>